<dbReference type="OrthoDB" id="4422894at2"/>
<dbReference type="EMBL" id="JABAFZ010000004">
    <property type="protein sequence ID" value="NME89092.1"/>
    <property type="molecule type" value="Genomic_DNA"/>
</dbReference>
<accession>A0A177ID99</accession>
<evidence type="ECO:0000313" key="3">
    <source>
        <dbReference type="EMBL" id="OAH26616.1"/>
    </source>
</evidence>
<keyword evidence="4" id="KW-1185">Reference proteome</keyword>
<evidence type="ECO:0000313" key="2">
    <source>
        <dbReference type="EMBL" id="NME89092.1"/>
    </source>
</evidence>
<gene>
    <name evidence="3" type="ORF">AYJ05_04025</name>
    <name evidence="2" type="ORF">HF853_05285</name>
</gene>
<keyword evidence="1" id="KW-0812">Transmembrane</keyword>
<dbReference type="STRING" id="1705.CA21670_01125"/>
<feature type="transmembrane region" description="Helical" evidence="1">
    <location>
        <begin position="88"/>
        <end position="108"/>
    </location>
</feature>
<reference evidence="3" key="1">
    <citation type="submission" date="2016-02" db="EMBL/GenBank/DDBJ databases">
        <authorList>
            <person name="Wen L."/>
            <person name="He K."/>
            <person name="Yang H."/>
        </authorList>
    </citation>
    <scope>NUCLEOTIDE SEQUENCE [LARGE SCALE GENOMIC DNA]</scope>
    <source>
        <strain evidence="3">GA-15</strain>
    </source>
</reference>
<name>A0A177ID99_9CORY</name>
<evidence type="ECO:0000256" key="1">
    <source>
        <dbReference type="SAM" id="Phobius"/>
    </source>
</evidence>
<reference evidence="4" key="2">
    <citation type="submission" date="2016-02" db="EMBL/GenBank/DDBJ databases">
        <authorList>
            <person name="Kaur G."/>
            <person name="Nair G.R."/>
            <person name="Mayilraj S."/>
        </authorList>
    </citation>
    <scope>NUCLEOTIDE SEQUENCE [LARGE SCALE GENOMIC DNA]</scope>
    <source>
        <strain evidence="4">GA-15</strain>
    </source>
</reference>
<keyword evidence="1" id="KW-1133">Transmembrane helix</keyword>
<dbReference type="Proteomes" id="UP000544551">
    <property type="component" value="Unassembled WGS sequence"/>
</dbReference>
<sequence length="124" mass="13718">MSAHNPAVADFRSETYPKFSGKIQDTYIEGYVPSSLSAPHSSLQRTSTWLGMGLLMGTVPPAGILIWALGVMTEPAGLQSAQQHQTLLWIGIVATVIVGVVASFLIWYGRRYYRQYRAETGRRD</sequence>
<keyword evidence="1" id="KW-0472">Membrane</keyword>
<comment type="caution">
    <text evidence="3">The sequence shown here is derived from an EMBL/GenBank/DDBJ whole genome shotgun (WGS) entry which is preliminary data.</text>
</comment>
<reference evidence="2 5" key="3">
    <citation type="submission" date="2020-04" db="EMBL/GenBank/DDBJ databases">
        <authorList>
            <person name="Hitch T.C.A."/>
            <person name="Wylensek D."/>
            <person name="Clavel T."/>
        </authorList>
    </citation>
    <scope>NUCLEOTIDE SEQUENCE [LARGE SCALE GENOMIC DNA]</scope>
    <source>
        <strain evidence="2 5">BL-383-APC-3D</strain>
    </source>
</reference>
<dbReference type="RefSeq" id="WP_066840091.1">
    <property type="nucleotide sequence ID" value="NZ_CAJUDP010000020.1"/>
</dbReference>
<protein>
    <submittedName>
        <fullName evidence="3">Uncharacterized protein</fullName>
    </submittedName>
</protein>
<proteinExistence type="predicted"/>
<organism evidence="3 4">
    <name type="scientific">Corynebacterium stationis</name>
    <dbReference type="NCBI Taxonomy" id="1705"/>
    <lineage>
        <taxon>Bacteria</taxon>
        <taxon>Bacillati</taxon>
        <taxon>Actinomycetota</taxon>
        <taxon>Actinomycetes</taxon>
        <taxon>Mycobacteriales</taxon>
        <taxon>Corynebacteriaceae</taxon>
        <taxon>Corynebacterium</taxon>
    </lineage>
</organism>
<evidence type="ECO:0000313" key="4">
    <source>
        <dbReference type="Proteomes" id="UP000076947"/>
    </source>
</evidence>
<evidence type="ECO:0000313" key="5">
    <source>
        <dbReference type="Proteomes" id="UP000544551"/>
    </source>
</evidence>
<feature type="transmembrane region" description="Helical" evidence="1">
    <location>
        <begin position="49"/>
        <end position="68"/>
    </location>
</feature>
<dbReference type="Proteomes" id="UP000076947">
    <property type="component" value="Unassembled WGS sequence"/>
</dbReference>
<dbReference type="AlphaFoldDB" id="A0A177ID99"/>
<dbReference type="EMBL" id="LSTQ01000023">
    <property type="protein sequence ID" value="OAH26616.1"/>
    <property type="molecule type" value="Genomic_DNA"/>
</dbReference>